<dbReference type="EMBL" id="CP014227">
    <property type="protein sequence ID" value="AMD85334.1"/>
    <property type="molecule type" value="Genomic_DNA"/>
</dbReference>
<dbReference type="EMBL" id="LT906449">
    <property type="protein sequence ID" value="SNV02839.1"/>
    <property type="molecule type" value="Genomic_DNA"/>
</dbReference>
<evidence type="ECO:0008006" key="5">
    <source>
        <dbReference type="Google" id="ProtNLM"/>
    </source>
</evidence>
<dbReference type="RefSeq" id="WP_066429760.1">
    <property type="nucleotide sequence ID" value="NZ_CP014227.1"/>
</dbReference>
<dbReference type="Proteomes" id="UP000215539">
    <property type="component" value="Chromosome 1"/>
</dbReference>
<sequence length="214" mass="24056">MLQDLHTIPINTAVVAGLYPHIKSKAQKVADLERAGSLIRLKRNLYVVSPSLSGVPLSTELIANQLYGPSYLSLQSALRYYGLIPEAVYQHLSMTIKHSRSFTTPVGHFHYQQCTRDYFAIGLTIVQRTGYAFIIATPEKALADLITYTKGLNMRYRKEILTYLKDDLRLDMDAFFAMDATIFEACAALGKKATTMKAIAKLLRDQRSELSPDF</sequence>
<evidence type="ECO:0000313" key="2">
    <source>
        <dbReference type="EMBL" id="SNV02839.1"/>
    </source>
</evidence>
<reference evidence="2 4" key="2">
    <citation type="submission" date="2017-06" db="EMBL/GenBank/DDBJ databases">
        <authorList>
            <consortium name="Pathogen Informatics"/>
        </authorList>
    </citation>
    <scope>NUCLEOTIDE SEQUENCE [LARGE SCALE GENOMIC DNA]</scope>
    <source>
        <strain evidence="2 4">NCTC12947</strain>
    </source>
</reference>
<name>A0AAX2GUR6_9FLAO</name>
<dbReference type="Proteomes" id="UP000065822">
    <property type="component" value="Chromosome"/>
</dbReference>
<reference evidence="1 3" key="1">
    <citation type="submission" date="2016-02" db="EMBL/GenBank/DDBJ databases">
        <authorList>
            <person name="Holder M.E."/>
            <person name="Ajami N.J."/>
            <person name="Petrosino J.F."/>
        </authorList>
    </citation>
    <scope>NUCLEOTIDE SEQUENCE [LARGE SCALE GENOMIC DNA]</scope>
    <source>
        <strain evidence="1 3">CCUG 32990</strain>
    </source>
</reference>
<protein>
    <recommendedName>
        <fullName evidence="5">Transcriptional regulator</fullName>
    </recommendedName>
</protein>
<gene>
    <name evidence="1" type="ORF">AXF12_07315</name>
    <name evidence="2" type="ORF">SAMEA44541418_00237</name>
</gene>
<accession>A0AAX2GUR6</accession>
<dbReference type="AlphaFoldDB" id="A0AAX2GUR6"/>
<evidence type="ECO:0000313" key="1">
    <source>
        <dbReference type="EMBL" id="AMD85334.1"/>
    </source>
</evidence>
<evidence type="ECO:0000313" key="4">
    <source>
        <dbReference type="Proteomes" id="UP000215539"/>
    </source>
</evidence>
<evidence type="ECO:0000313" key="3">
    <source>
        <dbReference type="Proteomes" id="UP000065822"/>
    </source>
</evidence>
<keyword evidence="3" id="KW-1185">Reference proteome</keyword>
<organism evidence="2 4">
    <name type="scientific">Capnocytophaga haemolytica</name>
    <dbReference type="NCBI Taxonomy" id="45243"/>
    <lineage>
        <taxon>Bacteria</taxon>
        <taxon>Pseudomonadati</taxon>
        <taxon>Bacteroidota</taxon>
        <taxon>Flavobacteriia</taxon>
        <taxon>Flavobacteriales</taxon>
        <taxon>Flavobacteriaceae</taxon>
        <taxon>Capnocytophaga</taxon>
    </lineage>
</organism>
<proteinExistence type="predicted"/>
<dbReference type="KEGG" id="chg:AXF12_07315"/>